<evidence type="ECO:0000256" key="6">
    <source>
        <dbReference type="ARBA" id="ARBA00022946"/>
    </source>
</evidence>
<accession>A0A8B7PF12</accession>
<evidence type="ECO:0000313" key="10">
    <source>
        <dbReference type="Proteomes" id="UP000694843"/>
    </source>
</evidence>
<dbReference type="InterPro" id="IPR002048">
    <property type="entry name" value="EF_hand_dom"/>
</dbReference>
<evidence type="ECO:0000259" key="9">
    <source>
        <dbReference type="PROSITE" id="PS50222"/>
    </source>
</evidence>
<dbReference type="GO" id="GO:0005758">
    <property type="term" value="C:mitochondrial intermembrane space"/>
    <property type="evidence" value="ECO:0007669"/>
    <property type="project" value="UniProtKB-SubCell"/>
</dbReference>
<organism evidence="10 11">
    <name type="scientific">Hyalella azteca</name>
    <name type="common">Amphipod</name>
    <dbReference type="NCBI Taxonomy" id="294128"/>
    <lineage>
        <taxon>Eukaryota</taxon>
        <taxon>Metazoa</taxon>
        <taxon>Ecdysozoa</taxon>
        <taxon>Arthropoda</taxon>
        <taxon>Crustacea</taxon>
        <taxon>Multicrustacea</taxon>
        <taxon>Malacostraca</taxon>
        <taxon>Eumalacostraca</taxon>
        <taxon>Peracarida</taxon>
        <taxon>Amphipoda</taxon>
        <taxon>Senticaudata</taxon>
        <taxon>Talitrida</taxon>
        <taxon>Talitroidea</taxon>
        <taxon>Hyalellidae</taxon>
        <taxon>Hyalella</taxon>
    </lineage>
</organism>
<dbReference type="OrthoDB" id="5859791at2759"/>
<dbReference type="InterPro" id="IPR039800">
    <property type="entry name" value="MICU1/2/3"/>
</dbReference>
<dbReference type="GO" id="GO:1990246">
    <property type="term" value="C:uniplex complex"/>
    <property type="evidence" value="ECO:0007669"/>
    <property type="project" value="TreeGrafter"/>
</dbReference>
<dbReference type="GO" id="GO:0051560">
    <property type="term" value="P:mitochondrial calcium ion homeostasis"/>
    <property type="evidence" value="ECO:0007669"/>
    <property type="project" value="TreeGrafter"/>
</dbReference>
<evidence type="ECO:0000256" key="2">
    <source>
        <dbReference type="ARBA" id="ARBA00004569"/>
    </source>
</evidence>
<evidence type="ECO:0000256" key="4">
    <source>
        <dbReference type="ARBA" id="ARBA00022792"/>
    </source>
</evidence>
<dbReference type="RefSeq" id="XP_018024197.1">
    <property type="nucleotide sequence ID" value="XM_018168708.2"/>
</dbReference>
<dbReference type="PANTHER" id="PTHR12294">
    <property type="entry name" value="EF HAND DOMAIN FAMILY A1,A2-RELATED"/>
    <property type="match status" value="1"/>
</dbReference>
<evidence type="ECO:0000313" key="11">
    <source>
        <dbReference type="RefSeq" id="XP_018024197.1"/>
    </source>
</evidence>
<dbReference type="Pfam" id="PF13499">
    <property type="entry name" value="EF-hand_7"/>
    <property type="match status" value="1"/>
</dbReference>
<dbReference type="PANTHER" id="PTHR12294:SF13">
    <property type="entry name" value="MITOCHONDRIAL CALCIUM UPTAKE 3, ISOFORM D"/>
    <property type="match status" value="1"/>
</dbReference>
<evidence type="ECO:0000256" key="3">
    <source>
        <dbReference type="ARBA" id="ARBA00022737"/>
    </source>
</evidence>
<dbReference type="Proteomes" id="UP000694843">
    <property type="component" value="Unplaced"/>
</dbReference>
<protein>
    <submittedName>
        <fullName evidence="11">Calcium uptake protein 3, mitochondrial</fullName>
    </submittedName>
</protein>
<dbReference type="KEGG" id="hazt:108679959"/>
<dbReference type="GO" id="GO:0036444">
    <property type="term" value="P:calcium import into the mitochondrion"/>
    <property type="evidence" value="ECO:0007669"/>
    <property type="project" value="UniProtKB-ARBA"/>
</dbReference>
<reference evidence="11" key="1">
    <citation type="submission" date="2025-08" db="UniProtKB">
        <authorList>
            <consortium name="RefSeq"/>
        </authorList>
    </citation>
    <scope>IDENTIFICATION</scope>
</reference>
<evidence type="ECO:0000256" key="8">
    <source>
        <dbReference type="ARBA" id="ARBA00023136"/>
    </source>
</evidence>
<sequence length="287" mass="33529">MFREIYDKGIMSYTEYLFLLSILTKPQTGFHIAFNMFDTDGNERVDKQEFLVLESIFSTARRERLQRSDTPAASAGAESEVLDDSLQKKHQVDTTLLVHFFGQKGKQDLKFEDFKMFMENLQTEVLEIEFNEFSKGLPTISELDFAKILLRYTHLQADQYEMYLERLIDKLSEEKGISFSEFKSFCQFLNTLDDFGIAMRMYTLAEQPISKDEFHRAVQICTGHSLSEHIVSTVYNIFDDDGDGALSYKEFIAIMKDRLHRGFKHNLRSEGWEAFRHCVKAEMKETK</sequence>
<keyword evidence="7" id="KW-0496">Mitochondrion</keyword>
<keyword evidence="8" id="KW-0472">Membrane</keyword>
<evidence type="ECO:0000256" key="5">
    <source>
        <dbReference type="ARBA" id="ARBA00022837"/>
    </source>
</evidence>
<dbReference type="PROSITE" id="PS50222">
    <property type="entry name" value="EF_HAND_2"/>
    <property type="match status" value="1"/>
</dbReference>
<dbReference type="AlphaFoldDB" id="A0A8B7PF12"/>
<proteinExistence type="predicted"/>
<evidence type="ECO:0000256" key="7">
    <source>
        <dbReference type="ARBA" id="ARBA00023128"/>
    </source>
</evidence>
<dbReference type="GeneID" id="108679959"/>
<keyword evidence="6" id="KW-0809">Transit peptide</keyword>
<comment type="subcellular location">
    <subcellularLocation>
        <location evidence="1">Mitochondrion inner membrane</location>
    </subcellularLocation>
    <subcellularLocation>
        <location evidence="2">Mitochondrion intermembrane space</location>
    </subcellularLocation>
</comment>
<gene>
    <name evidence="11" type="primary">LOC108679959</name>
</gene>
<dbReference type="SUPFAM" id="SSF47473">
    <property type="entry name" value="EF-hand"/>
    <property type="match status" value="2"/>
</dbReference>
<dbReference type="InterPro" id="IPR011992">
    <property type="entry name" value="EF-hand-dom_pair"/>
</dbReference>
<keyword evidence="5" id="KW-0106">Calcium</keyword>
<keyword evidence="3" id="KW-0677">Repeat</keyword>
<name>A0A8B7PF12_HYAAZ</name>
<dbReference type="PROSITE" id="PS00018">
    <property type="entry name" value="EF_HAND_1"/>
    <property type="match status" value="1"/>
</dbReference>
<dbReference type="SMART" id="SM00054">
    <property type="entry name" value="EFh"/>
    <property type="match status" value="2"/>
</dbReference>
<dbReference type="Gene3D" id="1.10.238.10">
    <property type="entry name" value="EF-hand"/>
    <property type="match status" value="2"/>
</dbReference>
<keyword evidence="10" id="KW-1185">Reference proteome</keyword>
<dbReference type="InterPro" id="IPR018247">
    <property type="entry name" value="EF_Hand_1_Ca_BS"/>
</dbReference>
<dbReference type="GO" id="GO:0005509">
    <property type="term" value="F:calcium ion binding"/>
    <property type="evidence" value="ECO:0007669"/>
    <property type="project" value="InterPro"/>
</dbReference>
<feature type="domain" description="EF-hand" evidence="9">
    <location>
        <begin position="226"/>
        <end position="261"/>
    </location>
</feature>
<evidence type="ECO:0000256" key="1">
    <source>
        <dbReference type="ARBA" id="ARBA00004273"/>
    </source>
</evidence>
<keyword evidence="4" id="KW-0999">Mitochondrion inner membrane</keyword>
<dbReference type="OMA" id="ELQIFIF"/>